<dbReference type="AlphaFoldDB" id="A0A067PE86"/>
<proteinExistence type="predicted"/>
<dbReference type="EMBL" id="KL197736">
    <property type="protein sequence ID" value="KDQ53074.1"/>
    <property type="molecule type" value="Genomic_DNA"/>
</dbReference>
<protein>
    <submittedName>
        <fullName evidence="1">Uncharacterized protein</fullName>
    </submittedName>
</protein>
<reference evidence="2" key="1">
    <citation type="journal article" date="2014" name="Proc. Natl. Acad. Sci. U.S.A.">
        <title>Extensive sampling of basidiomycete genomes demonstrates inadequacy of the white-rot/brown-rot paradigm for wood decay fungi.</title>
        <authorList>
            <person name="Riley R."/>
            <person name="Salamov A.A."/>
            <person name="Brown D.W."/>
            <person name="Nagy L.G."/>
            <person name="Floudas D."/>
            <person name="Held B.W."/>
            <person name="Levasseur A."/>
            <person name="Lombard V."/>
            <person name="Morin E."/>
            <person name="Otillar R."/>
            <person name="Lindquist E.A."/>
            <person name="Sun H."/>
            <person name="LaButti K.M."/>
            <person name="Schmutz J."/>
            <person name="Jabbour D."/>
            <person name="Luo H."/>
            <person name="Baker S.E."/>
            <person name="Pisabarro A.G."/>
            <person name="Walton J.D."/>
            <person name="Blanchette R.A."/>
            <person name="Henrissat B."/>
            <person name="Martin F."/>
            <person name="Cullen D."/>
            <person name="Hibbett D.S."/>
            <person name="Grigoriev I.V."/>
        </authorList>
    </citation>
    <scope>NUCLEOTIDE SEQUENCE [LARGE SCALE GENOMIC DNA]</scope>
    <source>
        <strain evidence="2">MUCL 33604</strain>
    </source>
</reference>
<accession>A0A067PE86</accession>
<dbReference type="HOGENOM" id="CLU_1001545_0_0_1"/>
<dbReference type="InParanoid" id="A0A067PE86"/>
<dbReference type="OrthoDB" id="2749610at2759"/>
<evidence type="ECO:0000313" key="1">
    <source>
        <dbReference type="EMBL" id="KDQ53074.1"/>
    </source>
</evidence>
<dbReference type="Proteomes" id="UP000027265">
    <property type="component" value="Unassembled WGS sequence"/>
</dbReference>
<keyword evidence="2" id="KW-1185">Reference proteome</keyword>
<name>A0A067PE86_9AGAM</name>
<organism evidence="1 2">
    <name type="scientific">Jaapia argillacea MUCL 33604</name>
    <dbReference type="NCBI Taxonomy" id="933084"/>
    <lineage>
        <taxon>Eukaryota</taxon>
        <taxon>Fungi</taxon>
        <taxon>Dikarya</taxon>
        <taxon>Basidiomycota</taxon>
        <taxon>Agaricomycotina</taxon>
        <taxon>Agaricomycetes</taxon>
        <taxon>Agaricomycetidae</taxon>
        <taxon>Jaapiales</taxon>
        <taxon>Jaapiaceae</taxon>
        <taxon>Jaapia</taxon>
    </lineage>
</organism>
<gene>
    <name evidence="1" type="ORF">JAAARDRAFT_197852</name>
</gene>
<evidence type="ECO:0000313" key="2">
    <source>
        <dbReference type="Proteomes" id="UP000027265"/>
    </source>
</evidence>
<sequence>MAHSNRKGRKAGNKGNFHGERLKLLPSFLDEYLHAAQAKKTPEFWPQIWAAYWAKFLWRVALSEEPQPDEGGAMLSHEAMMLEEIVQKAEVVQRINMMIKLWFQWKKATSTKLEKNPWAPLLTLIRKKAKKPSRLLPGWQYYMLKNNKAVRDAFDEHWPVAGKLAEQRVAYQNTIAQELFAKETPEVRRVYEEEAMDLHKSAKKEFHRGSLPDAPTDTESINKARARAAGIIQPLLQLVCEYTGSVGTLFLGAPPRSANEECFVKVYIGESGGQYSVD</sequence>